<accession>A0A523BEU7</accession>
<feature type="compositionally biased region" description="Polar residues" evidence="1">
    <location>
        <begin position="65"/>
        <end position="81"/>
    </location>
</feature>
<dbReference type="Proteomes" id="UP000315399">
    <property type="component" value="Unassembled WGS sequence"/>
</dbReference>
<organism evidence="2 3">
    <name type="scientific">Thermoproteota archaeon</name>
    <dbReference type="NCBI Taxonomy" id="2056631"/>
    <lineage>
        <taxon>Archaea</taxon>
        <taxon>Thermoproteota</taxon>
    </lineage>
</organism>
<evidence type="ECO:0000256" key="1">
    <source>
        <dbReference type="SAM" id="MobiDB-lite"/>
    </source>
</evidence>
<evidence type="ECO:0000313" key="2">
    <source>
        <dbReference type="EMBL" id="TDA39476.1"/>
    </source>
</evidence>
<gene>
    <name evidence="2" type="ORF">DSO08_02070</name>
</gene>
<proteinExistence type="predicted"/>
<sequence length="101" mass="11376">MSEELRRYVEDAVYKWIAKQIEQGKFRANLRIEIDTPIEIKGLKGRVVGEILLSEERTPSEEKAISQTSGPVKSQDANKGSTEGEEMSLQEVEKLLRSLGV</sequence>
<reference evidence="2 3" key="1">
    <citation type="journal article" date="2019" name="Nat. Microbiol.">
        <title>Expanding anaerobic alkane metabolism in the domain of Archaea.</title>
        <authorList>
            <person name="Wang Y."/>
            <person name="Wegener G."/>
            <person name="Hou J."/>
            <person name="Wang F."/>
            <person name="Xiao X."/>
        </authorList>
    </citation>
    <scope>NUCLEOTIDE SEQUENCE [LARGE SCALE GENOMIC DNA]</scope>
    <source>
        <strain evidence="2">WYZ-LMO10</strain>
    </source>
</reference>
<protein>
    <submittedName>
        <fullName evidence="2">Uncharacterized protein</fullName>
    </submittedName>
</protein>
<dbReference type="AlphaFoldDB" id="A0A523BEU7"/>
<feature type="region of interest" description="Disordered" evidence="1">
    <location>
        <begin position="57"/>
        <end position="89"/>
    </location>
</feature>
<name>A0A523BEU7_9CREN</name>
<evidence type="ECO:0000313" key="3">
    <source>
        <dbReference type="Proteomes" id="UP000315399"/>
    </source>
</evidence>
<comment type="caution">
    <text evidence="2">The sequence shown here is derived from an EMBL/GenBank/DDBJ whole genome shotgun (WGS) entry which is preliminary data.</text>
</comment>
<dbReference type="EMBL" id="QNVH01000012">
    <property type="protein sequence ID" value="TDA39476.1"/>
    <property type="molecule type" value="Genomic_DNA"/>
</dbReference>